<protein>
    <submittedName>
        <fullName evidence="1">Uncharacterized protein</fullName>
    </submittedName>
</protein>
<dbReference type="Proteomes" id="UP000254329">
    <property type="component" value="Unassembled WGS sequence"/>
</dbReference>
<dbReference type="RefSeq" id="WP_078218756.1">
    <property type="nucleotide sequence ID" value="NZ_MUXZ01000021.1"/>
</dbReference>
<sequence length="99" mass="11020">MSKEYEFKIMARMEGNRSTSLYIIVARNEREARNKFKANFVNASIVSCVRGCERTKQNEPKNMSTKKNSESEGSNNLVLGVAGLVGGFLLSKVLGNKDK</sequence>
<dbReference type="STRING" id="733.B0186_07520"/>
<evidence type="ECO:0000313" key="1">
    <source>
        <dbReference type="EMBL" id="STO59754.1"/>
    </source>
</evidence>
<dbReference type="EMBL" id="UGHF01000001">
    <property type="protein sequence ID" value="STO59754.1"/>
    <property type="molecule type" value="Genomic_DNA"/>
</dbReference>
<reference evidence="1 2" key="1">
    <citation type="submission" date="2018-06" db="EMBL/GenBank/DDBJ databases">
        <authorList>
            <consortium name="Pathogen Informatics"/>
            <person name="Doyle S."/>
        </authorList>
    </citation>
    <scope>NUCLEOTIDE SEQUENCE [LARGE SCALE GENOMIC DNA]</scope>
    <source>
        <strain evidence="1 2">NCTC1659</strain>
    </source>
</reference>
<organism evidence="1 2">
    <name type="scientific">Canicola haemoglobinophilus</name>
    <dbReference type="NCBI Taxonomy" id="733"/>
    <lineage>
        <taxon>Bacteria</taxon>
        <taxon>Pseudomonadati</taxon>
        <taxon>Pseudomonadota</taxon>
        <taxon>Gammaproteobacteria</taxon>
        <taxon>Pasteurellales</taxon>
        <taxon>Pasteurellaceae</taxon>
        <taxon>Canicola</taxon>
    </lineage>
</organism>
<dbReference type="AlphaFoldDB" id="A0A1V4B064"/>
<gene>
    <name evidence="1" type="ORF">NCTC1659_01019</name>
</gene>
<proteinExistence type="predicted"/>
<accession>A0A1V4B064</accession>
<keyword evidence="2" id="KW-1185">Reference proteome</keyword>
<evidence type="ECO:0000313" key="2">
    <source>
        <dbReference type="Proteomes" id="UP000254329"/>
    </source>
</evidence>
<name>A0A1V4B064_9PAST</name>